<feature type="chain" id="PRO_5032402380" description="Pherophorin domain-containing protein" evidence="1">
    <location>
        <begin position="24"/>
        <end position="635"/>
    </location>
</feature>
<sequence length="635" mass="63547">MRLAKASGLLLAILVIALRHAAAAKPGSSPPARACSSATLFTSDLAGIQTPVSYLSGPIATGAVGRVVGSAAVFPGPGALTIVISANDGDSFTNHVDVLYSVWTSEASFQDAIIKERGGGQQRPTVCQRPRGVGSTFSRFRLPGPYHDSFNVTIPYSELLPDLTEPSGPSAACVPVDMFLMLKAPGQTQGKPWDDGGNPGDGGLAGGGGGGWVAWRFVSDNPAGGNDYNPPCNSTTSWFGFADFALGASVPAATVSQTTQPRASAAPVAPAPSAFASVAAASIASAPQPIASAVAVFAAAISAAPKPSAAAVAVLAAAITSAPKPSAAAIPVLAAAIAAALKPGAAAIPVLAAAISAAPKPSAAAVAVLTAAITSAPKPSAAATLRTPAPSASAPKPSAAAIPVLAAAISAAPKPGAAAIAVLAAAIASAPKPGPPSPSRVPDFPFCDCSNRAVDLSPFRLLRPVGPFAAPLPDGAPPSAGPASRYCFSLTAAAPCRPGSPCCDMPLHKLELLIRSACRKLSTWFLGATVNGLDYHAYTMQTQAGPGGPTYASLAFNRLELAFPGFKPVGGNVTSLRLCITFAAAGPGGECGSPETLCDGRGCQYALYNPREAKPQCCPNSWVRRQALFLGEEAR</sequence>
<dbReference type="Pfam" id="PF12499">
    <property type="entry name" value="DUF3707"/>
    <property type="match status" value="1"/>
</dbReference>
<feature type="signal peptide" evidence="1">
    <location>
        <begin position="1"/>
        <end position="23"/>
    </location>
</feature>
<dbReference type="Proteomes" id="UP000612055">
    <property type="component" value="Unassembled WGS sequence"/>
</dbReference>
<keyword evidence="1" id="KW-0732">Signal</keyword>
<evidence type="ECO:0000313" key="3">
    <source>
        <dbReference type="EMBL" id="KAG2490557.1"/>
    </source>
</evidence>
<proteinExistence type="predicted"/>
<evidence type="ECO:0000313" key="4">
    <source>
        <dbReference type="Proteomes" id="UP000612055"/>
    </source>
</evidence>
<evidence type="ECO:0000259" key="2">
    <source>
        <dbReference type="Pfam" id="PF12499"/>
    </source>
</evidence>
<protein>
    <recommendedName>
        <fullName evidence="2">Pherophorin domain-containing protein</fullName>
    </recommendedName>
</protein>
<name>A0A836BW13_9CHLO</name>
<organism evidence="3 4">
    <name type="scientific">Edaphochlamys debaryana</name>
    <dbReference type="NCBI Taxonomy" id="47281"/>
    <lineage>
        <taxon>Eukaryota</taxon>
        <taxon>Viridiplantae</taxon>
        <taxon>Chlorophyta</taxon>
        <taxon>core chlorophytes</taxon>
        <taxon>Chlorophyceae</taxon>
        <taxon>CS clade</taxon>
        <taxon>Chlamydomonadales</taxon>
        <taxon>Chlamydomonadales incertae sedis</taxon>
        <taxon>Edaphochlamys</taxon>
    </lineage>
</organism>
<dbReference type="EMBL" id="JAEHOE010000060">
    <property type="protein sequence ID" value="KAG2490557.1"/>
    <property type="molecule type" value="Genomic_DNA"/>
</dbReference>
<dbReference type="AlphaFoldDB" id="A0A836BW13"/>
<keyword evidence="4" id="KW-1185">Reference proteome</keyword>
<gene>
    <name evidence="3" type="ORF">HYH03_010951</name>
</gene>
<dbReference type="InterPro" id="IPR024616">
    <property type="entry name" value="Pherophorin"/>
</dbReference>
<comment type="caution">
    <text evidence="3">The sequence shown here is derived from an EMBL/GenBank/DDBJ whole genome shotgun (WGS) entry which is preliminary data.</text>
</comment>
<dbReference type="OrthoDB" id="533316at2759"/>
<reference evidence="3" key="1">
    <citation type="journal article" date="2020" name="bioRxiv">
        <title>Comparative genomics of Chlamydomonas.</title>
        <authorList>
            <person name="Craig R.J."/>
            <person name="Hasan A.R."/>
            <person name="Ness R.W."/>
            <person name="Keightley P.D."/>
        </authorList>
    </citation>
    <scope>NUCLEOTIDE SEQUENCE</scope>
    <source>
        <strain evidence="3">CCAP 11/70</strain>
    </source>
</reference>
<accession>A0A836BW13</accession>
<evidence type="ECO:0000256" key="1">
    <source>
        <dbReference type="SAM" id="SignalP"/>
    </source>
</evidence>
<feature type="domain" description="Pherophorin" evidence="2">
    <location>
        <begin position="444"/>
        <end position="619"/>
    </location>
</feature>